<dbReference type="GO" id="GO:0006109">
    <property type="term" value="P:regulation of carbohydrate metabolic process"/>
    <property type="evidence" value="ECO:0007669"/>
    <property type="project" value="InterPro"/>
</dbReference>
<feature type="domain" description="HPr kinase/phosphorylase C-terminal" evidence="16">
    <location>
        <begin position="244"/>
        <end position="412"/>
    </location>
</feature>
<dbReference type="CDD" id="cd01918">
    <property type="entry name" value="HprK_C"/>
    <property type="match status" value="1"/>
</dbReference>
<evidence type="ECO:0000256" key="9">
    <source>
        <dbReference type="ARBA" id="ARBA00022777"/>
    </source>
</evidence>
<dbReference type="FunFam" id="2.30.30.40:FF:000013">
    <property type="entry name" value="Alkylphosphonate utilization protein PhnA"/>
    <property type="match status" value="1"/>
</dbReference>
<comment type="catalytic activity">
    <reaction evidence="1">
        <text>[HPr protein]-L-serine + ATP = [HPr protein]-O-phospho-L-serine + ADP + H(+)</text>
        <dbReference type="Rhea" id="RHEA:46600"/>
        <dbReference type="Rhea" id="RHEA-COMP:11602"/>
        <dbReference type="Rhea" id="RHEA-COMP:11603"/>
        <dbReference type="ChEBI" id="CHEBI:15378"/>
        <dbReference type="ChEBI" id="CHEBI:29999"/>
        <dbReference type="ChEBI" id="CHEBI:30616"/>
        <dbReference type="ChEBI" id="CHEBI:83421"/>
        <dbReference type="ChEBI" id="CHEBI:456216"/>
    </reaction>
</comment>
<name>F4PG26_BATDJ</name>
<dbReference type="Gene3D" id="3.40.50.300">
    <property type="entry name" value="P-loop containing nucleotide triphosphate hydrolases"/>
    <property type="match status" value="1"/>
</dbReference>
<evidence type="ECO:0000259" key="17">
    <source>
        <dbReference type="Pfam" id="PF08274"/>
    </source>
</evidence>
<sequence>MSNLPNCPNCNSEYTYEDGILLVCPECAHEWTADSEVAEEEKAVKDANGNVLNDGDTVTLIKDLKVKGSSTPLKVGTKVKNIRLVDGDHDIDCKIDGFGAMQLKSEIGKEVLPEVKSIGVKDLVREFSLEVLAGEDQIGRKITTSKTHRPGLEFIGYFDFFPMERVQILGLKEITYLHQLSQSERQLRIRNVVHYHPPCFIVTTGQKGLMYLKQFCTEEGIPLLRTKEDTTDFIAKVDAYLTRSLAPEIAVHGVCLNVFGIGILLRGESGIGKSETAHTLIGRGHRLVADDMVVLKKLSHKTILGTHNQMNKEFLALRSVGLLNVVRVYGRKAFQDETRIALDIELTEWKKHTLNNELELETSYTEYMGVSIPHIEIQLQPGRDVAGLIEAAANNWYLKQQGYSAAEEFIGRIESDDSNK</sequence>
<protein>
    <recommendedName>
        <fullName evidence="20">HPr kinase/phosphorylase</fullName>
    </recommendedName>
</protein>
<dbReference type="HOGENOM" id="CLU_052030_0_1_1"/>
<evidence type="ECO:0000256" key="1">
    <source>
        <dbReference type="ARBA" id="ARBA00001120"/>
    </source>
</evidence>
<dbReference type="InterPro" id="IPR003755">
    <property type="entry name" value="HPr(Ser)_kin/Pase"/>
</dbReference>
<evidence type="ECO:0000256" key="12">
    <source>
        <dbReference type="ARBA" id="ARBA00023268"/>
    </source>
</evidence>
<dbReference type="InterPro" id="IPR028979">
    <property type="entry name" value="Ser_kin/Pase_Hpr-like_N_sf"/>
</dbReference>
<feature type="domain" description="Protein YjdM N-terminal" evidence="17">
    <location>
        <begin position="4"/>
        <end position="32"/>
    </location>
</feature>
<dbReference type="Gene3D" id="2.30.30.40">
    <property type="entry name" value="SH3 Domains"/>
    <property type="match status" value="1"/>
</dbReference>
<dbReference type="SUPFAM" id="SSF57783">
    <property type="entry name" value="Zinc beta-ribbon"/>
    <property type="match status" value="1"/>
</dbReference>
<dbReference type="NCBIfam" id="TIGR00679">
    <property type="entry name" value="hpr-ser"/>
    <property type="match status" value="1"/>
</dbReference>
<keyword evidence="7" id="KW-0479">Metal-binding</keyword>
<dbReference type="Pfam" id="PF08274">
    <property type="entry name" value="Zn_Ribbon_YjdM"/>
    <property type="match status" value="1"/>
</dbReference>
<dbReference type="SUPFAM" id="SSF75138">
    <property type="entry name" value="HprK N-terminal domain-like"/>
    <property type="match status" value="1"/>
</dbReference>
<comment type="catalytic activity">
    <reaction evidence="13">
        <text>[HPr protein]-O-phospho-L-serine + phosphate + H(+) = [HPr protein]-L-serine + diphosphate</text>
        <dbReference type="Rhea" id="RHEA:46604"/>
        <dbReference type="Rhea" id="RHEA-COMP:11602"/>
        <dbReference type="Rhea" id="RHEA-COMP:11603"/>
        <dbReference type="ChEBI" id="CHEBI:15378"/>
        <dbReference type="ChEBI" id="CHEBI:29999"/>
        <dbReference type="ChEBI" id="CHEBI:33019"/>
        <dbReference type="ChEBI" id="CHEBI:43474"/>
        <dbReference type="ChEBI" id="CHEBI:83421"/>
    </reaction>
</comment>
<keyword evidence="11" id="KW-0460">Magnesium</keyword>
<dbReference type="FunFam" id="3.40.1390.20:FF:000002">
    <property type="entry name" value="HPr kinase/phosphorylase"/>
    <property type="match status" value="1"/>
</dbReference>
<dbReference type="HAMAP" id="MF_01249">
    <property type="entry name" value="HPr_kinase"/>
    <property type="match status" value="1"/>
</dbReference>
<reference evidence="18 19" key="1">
    <citation type="submission" date="2009-12" db="EMBL/GenBank/DDBJ databases">
        <title>The draft genome of Batrachochytrium dendrobatidis.</title>
        <authorList>
            <consortium name="US DOE Joint Genome Institute (JGI-PGF)"/>
            <person name="Kuo A."/>
            <person name="Salamov A."/>
            <person name="Schmutz J."/>
            <person name="Lucas S."/>
            <person name="Pitluck S."/>
            <person name="Rosenblum E."/>
            <person name="Stajich J."/>
            <person name="Eisen M."/>
            <person name="Grigoriev I.V."/>
        </authorList>
    </citation>
    <scope>NUCLEOTIDE SEQUENCE [LARGE SCALE GENOMIC DNA]</scope>
    <source>
        <strain evidence="19">JAM81 / FGSC 10211</strain>
    </source>
</reference>
<keyword evidence="6" id="KW-0808">Transferase</keyword>
<keyword evidence="9" id="KW-0418">Kinase</keyword>
<dbReference type="InterPro" id="IPR013987">
    <property type="entry name" value="YjdM_N"/>
</dbReference>
<evidence type="ECO:0000256" key="11">
    <source>
        <dbReference type="ARBA" id="ARBA00022842"/>
    </source>
</evidence>
<evidence type="ECO:0000256" key="3">
    <source>
        <dbReference type="ARBA" id="ARBA00006883"/>
    </source>
</evidence>
<dbReference type="Pfam" id="PF02603">
    <property type="entry name" value="Hpr_kinase_N"/>
    <property type="match status" value="1"/>
</dbReference>
<dbReference type="FunFam" id="3.40.50.300:FF:000174">
    <property type="entry name" value="HPr kinase/phosphorylase"/>
    <property type="match status" value="1"/>
</dbReference>
<dbReference type="Proteomes" id="UP000007241">
    <property type="component" value="Unassembled WGS sequence"/>
</dbReference>
<organism evidence="18 19">
    <name type="scientific">Batrachochytrium dendrobatidis (strain JAM81 / FGSC 10211)</name>
    <name type="common">Frog chytrid fungus</name>
    <dbReference type="NCBI Taxonomy" id="684364"/>
    <lineage>
        <taxon>Eukaryota</taxon>
        <taxon>Fungi</taxon>
        <taxon>Fungi incertae sedis</taxon>
        <taxon>Chytridiomycota</taxon>
        <taxon>Chytridiomycota incertae sedis</taxon>
        <taxon>Chytridiomycetes</taxon>
        <taxon>Rhizophydiales</taxon>
        <taxon>Rhizophydiales incertae sedis</taxon>
        <taxon>Batrachochytrium</taxon>
    </lineage>
</organism>
<gene>
    <name evidence="18" type="ORF">BATDEDRAFT_29049</name>
</gene>
<evidence type="ECO:0008006" key="20">
    <source>
        <dbReference type="Google" id="ProtNLM"/>
    </source>
</evidence>
<dbReference type="InterPro" id="IPR013988">
    <property type="entry name" value="YjdM_C"/>
</dbReference>
<dbReference type="OMA" id="IFPGKNI"/>
<keyword evidence="8" id="KW-0547">Nucleotide-binding</keyword>
<evidence type="ECO:0000256" key="2">
    <source>
        <dbReference type="ARBA" id="ARBA00001946"/>
    </source>
</evidence>
<evidence type="ECO:0000256" key="13">
    <source>
        <dbReference type="ARBA" id="ARBA00047657"/>
    </source>
</evidence>
<feature type="domain" description="HPr(Ser) kinase/phosphorylase N-terminal" evidence="14">
    <location>
        <begin position="119"/>
        <end position="241"/>
    </location>
</feature>
<dbReference type="FunFam" id="2.20.25.10:FF:000003">
    <property type="entry name" value="Alkylphosphonate utilization protein PhnA"/>
    <property type="match status" value="1"/>
</dbReference>
<dbReference type="Gene3D" id="3.40.1390.20">
    <property type="entry name" value="HprK N-terminal domain-like"/>
    <property type="match status" value="1"/>
</dbReference>
<evidence type="ECO:0000256" key="6">
    <source>
        <dbReference type="ARBA" id="ARBA00022679"/>
    </source>
</evidence>
<dbReference type="SUPFAM" id="SSF53795">
    <property type="entry name" value="PEP carboxykinase-like"/>
    <property type="match status" value="1"/>
</dbReference>
<dbReference type="PANTHER" id="PTHR30305:SF1">
    <property type="entry name" value="HPR KINASE_PHOSPHORYLASE"/>
    <property type="match status" value="1"/>
</dbReference>
<dbReference type="InterPro" id="IPR004624">
    <property type="entry name" value="YjdM"/>
</dbReference>
<evidence type="ECO:0000256" key="7">
    <source>
        <dbReference type="ARBA" id="ARBA00022723"/>
    </source>
</evidence>
<dbReference type="AlphaFoldDB" id="F4PG26"/>
<keyword evidence="19" id="KW-1185">Reference proteome</keyword>
<dbReference type="InterPro" id="IPR011126">
    <property type="entry name" value="Hpr_kin/Pase_Hpr_N"/>
</dbReference>
<dbReference type="Gene3D" id="2.20.25.10">
    <property type="match status" value="1"/>
</dbReference>
<dbReference type="Pfam" id="PF03831">
    <property type="entry name" value="YjdM"/>
    <property type="match status" value="1"/>
</dbReference>
<dbReference type="GO" id="GO:0000155">
    <property type="term" value="F:phosphorelay sensor kinase activity"/>
    <property type="evidence" value="ECO:0007669"/>
    <property type="project" value="InterPro"/>
</dbReference>
<comment type="similarity">
    <text evidence="3">Belongs to the HPrK/P family.</text>
</comment>
<dbReference type="InParanoid" id="F4PG26"/>
<dbReference type="GO" id="GO:0046872">
    <property type="term" value="F:metal ion binding"/>
    <property type="evidence" value="ECO:0007669"/>
    <property type="project" value="UniProtKB-KW"/>
</dbReference>
<evidence type="ECO:0000256" key="8">
    <source>
        <dbReference type="ARBA" id="ARBA00022741"/>
    </source>
</evidence>
<dbReference type="EMBL" id="GL882997">
    <property type="protein sequence ID" value="EGF75818.1"/>
    <property type="molecule type" value="Genomic_DNA"/>
</dbReference>
<dbReference type="GO" id="GO:0005524">
    <property type="term" value="F:ATP binding"/>
    <property type="evidence" value="ECO:0007669"/>
    <property type="project" value="UniProtKB-KW"/>
</dbReference>
<evidence type="ECO:0000256" key="5">
    <source>
        <dbReference type="ARBA" id="ARBA00022527"/>
    </source>
</evidence>
<evidence type="ECO:0000256" key="4">
    <source>
        <dbReference type="ARBA" id="ARBA00009248"/>
    </source>
</evidence>
<dbReference type="Pfam" id="PF07475">
    <property type="entry name" value="Hpr_kinase_C"/>
    <property type="match status" value="1"/>
</dbReference>
<evidence type="ECO:0000256" key="10">
    <source>
        <dbReference type="ARBA" id="ARBA00022840"/>
    </source>
</evidence>
<comment type="cofactor">
    <cofactor evidence="2">
        <name>Mg(2+)</name>
        <dbReference type="ChEBI" id="CHEBI:18420"/>
    </cofactor>
</comment>
<keyword evidence="10" id="KW-0067">ATP-binding</keyword>
<evidence type="ECO:0000259" key="15">
    <source>
        <dbReference type="Pfam" id="PF03831"/>
    </source>
</evidence>
<dbReference type="NCBIfam" id="TIGR00686">
    <property type="entry name" value="phnA"/>
    <property type="match status" value="1"/>
</dbReference>
<dbReference type="SUPFAM" id="SSF82057">
    <property type="entry name" value="Prokaryotic SH3-related domain"/>
    <property type="match status" value="1"/>
</dbReference>
<dbReference type="InterPro" id="IPR011104">
    <property type="entry name" value="Hpr_kin/Pase_C"/>
</dbReference>
<evidence type="ECO:0000259" key="16">
    <source>
        <dbReference type="Pfam" id="PF07475"/>
    </source>
</evidence>
<evidence type="ECO:0000259" key="14">
    <source>
        <dbReference type="Pfam" id="PF02603"/>
    </source>
</evidence>
<feature type="domain" description="Protein YjdM C-terminal" evidence="15">
    <location>
        <begin position="44"/>
        <end position="107"/>
    </location>
</feature>
<dbReference type="OrthoDB" id="2437043at2759"/>
<dbReference type="GO" id="GO:0005829">
    <property type="term" value="C:cytosol"/>
    <property type="evidence" value="ECO:0000318"/>
    <property type="project" value="GO_Central"/>
</dbReference>
<accession>F4PG26</accession>
<comment type="similarity">
    <text evidence="4">Belongs to the YjdM family.</text>
</comment>
<dbReference type="PANTHER" id="PTHR30305">
    <property type="entry name" value="PROTEIN YJDM-RELATED"/>
    <property type="match status" value="1"/>
</dbReference>
<keyword evidence="5" id="KW-0723">Serine/threonine-protein kinase</keyword>
<evidence type="ECO:0000313" key="18">
    <source>
        <dbReference type="EMBL" id="EGF75818.1"/>
    </source>
</evidence>
<dbReference type="InterPro" id="IPR027417">
    <property type="entry name" value="P-loop_NTPase"/>
</dbReference>
<proteinExistence type="inferred from homology"/>
<keyword evidence="12" id="KW-0511">Multifunctional enzyme</keyword>
<dbReference type="GO" id="GO:0004674">
    <property type="term" value="F:protein serine/threonine kinase activity"/>
    <property type="evidence" value="ECO:0007669"/>
    <property type="project" value="UniProtKB-KW"/>
</dbReference>
<evidence type="ECO:0000313" key="19">
    <source>
        <dbReference type="Proteomes" id="UP000007241"/>
    </source>
</evidence>